<name>A0ACD3AHV4_9AGAR</name>
<sequence length="316" mass="34999">MNSTSECVFSSVPDVLNLAQENTTKFVQLCPSACLVVIGDGNPDLSGIGVNISYKMQLVFVYIFGPAFLLASCFKAKSPSCGYIARLLAPLRDTFFDANAQFALGTFIAAAIRLSQQPSLYEMSCLMDLVRMQAFSLAAIIPQGGFFLPTGMIRRVLAASYLVAGFLGMLHSSMRIQPTRGPIMSLAHACVNHVLPKPTSSLRILELYETSVFNVDMVLLMFVAFLMALPLLFDTRRNGHFFTSFSFLSSWWSLGCSCVSWYSLRQIERARGEIQSLAGTEFQDNQWGYGQVLAVILWIPLSVQLLFNIVKTVFQL</sequence>
<accession>A0ACD3AHV4</accession>
<gene>
    <name evidence="1" type="ORF">BDN72DRAFT_860584</name>
</gene>
<reference evidence="1 2" key="1">
    <citation type="journal article" date="2019" name="Nat. Ecol. Evol.">
        <title>Megaphylogeny resolves global patterns of mushroom evolution.</title>
        <authorList>
            <person name="Varga T."/>
            <person name="Krizsan K."/>
            <person name="Foldi C."/>
            <person name="Dima B."/>
            <person name="Sanchez-Garcia M."/>
            <person name="Sanchez-Ramirez S."/>
            <person name="Szollosi G.J."/>
            <person name="Szarkandi J.G."/>
            <person name="Papp V."/>
            <person name="Albert L."/>
            <person name="Andreopoulos W."/>
            <person name="Angelini C."/>
            <person name="Antonin V."/>
            <person name="Barry K.W."/>
            <person name="Bougher N.L."/>
            <person name="Buchanan P."/>
            <person name="Buyck B."/>
            <person name="Bense V."/>
            <person name="Catcheside P."/>
            <person name="Chovatia M."/>
            <person name="Cooper J."/>
            <person name="Damon W."/>
            <person name="Desjardin D."/>
            <person name="Finy P."/>
            <person name="Geml J."/>
            <person name="Haridas S."/>
            <person name="Hughes K."/>
            <person name="Justo A."/>
            <person name="Karasinski D."/>
            <person name="Kautmanova I."/>
            <person name="Kiss B."/>
            <person name="Kocsube S."/>
            <person name="Kotiranta H."/>
            <person name="LaButti K.M."/>
            <person name="Lechner B.E."/>
            <person name="Liimatainen K."/>
            <person name="Lipzen A."/>
            <person name="Lukacs Z."/>
            <person name="Mihaltcheva S."/>
            <person name="Morgado L.N."/>
            <person name="Niskanen T."/>
            <person name="Noordeloos M.E."/>
            <person name="Ohm R.A."/>
            <person name="Ortiz-Santana B."/>
            <person name="Ovrebo C."/>
            <person name="Racz N."/>
            <person name="Riley R."/>
            <person name="Savchenko A."/>
            <person name="Shiryaev A."/>
            <person name="Soop K."/>
            <person name="Spirin V."/>
            <person name="Szebenyi C."/>
            <person name="Tomsovsky M."/>
            <person name="Tulloss R.E."/>
            <person name="Uehling J."/>
            <person name="Grigoriev I.V."/>
            <person name="Vagvolgyi C."/>
            <person name="Papp T."/>
            <person name="Martin F.M."/>
            <person name="Miettinen O."/>
            <person name="Hibbett D.S."/>
            <person name="Nagy L.G."/>
        </authorList>
    </citation>
    <scope>NUCLEOTIDE SEQUENCE [LARGE SCALE GENOMIC DNA]</scope>
    <source>
        <strain evidence="1 2">NL-1719</strain>
    </source>
</reference>
<dbReference type="Proteomes" id="UP000308600">
    <property type="component" value="Unassembled WGS sequence"/>
</dbReference>
<proteinExistence type="predicted"/>
<protein>
    <submittedName>
        <fullName evidence="1">Uncharacterized protein</fullName>
    </submittedName>
</protein>
<keyword evidence="2" id="KW-1185">Reference proteome</keyword>
<evidence type="ECO:0000313" key="2">
    <source>
        <dbReference type="Proteomes" id="UP000308600"/>
    </source>
</evidence>
<dbReference type="EMBL" id="ML208435">
    <property type="protein sequence ID" value="TFK65468.1"/>
    <property type="molecule type" value="Genomic_DNA"/>
</dbReference>
<organism evidence="1 2">
    <name type="scientific">Pluteus cervinus</name>
    <dbReference type="NCBI Taxonomy" id="181527"/>
    <lineage>
        <taxon>Eukaryota</taxon>
        <taxon>Fungi</taxon>
        <taxon>Dikarya</taxon>
        <taxon>Basidiomycota</taxon>
        <taxon>Agaricomycotina</taxon>
        <taxon>Agaricomycetes</taxon>
        <taxon>Agaricomycetidae</taxon>
        <taxon>Agaricales</taxon>
        <taxon>Pluteineae</taxon>
        <taxon>Pluteaceae</taxon>
        <taxon>Pluteus</taxon>
    </lineage>
</organism>
<evidence type="ECO:0000313" key="1">
    <source>
        <dbReference type="EMBL" id="TFK65468.1"/>
    </source>
</evidence>